<reference evidence="2 3" key="1">
    <citation type="submission" date="2018-06" db="EMBL/GenBank/DDBJ databases">
        <title>Extensive metabolic versatility and redundancy in microbially diverse, dynamic hydrothermal sediments.</title>
        <authorList>
            <person name="Dombrowski N."/>
            <person name="Teske A."/>
            <person name="Baker B.J."/>
        </authorList>
    </citation>
    <scope>NUCLEOTIDE SEQUENCE [LARGE SCALE GENOMIC DNA]</scope>
    <source>
        <strain evidence="2">B51_G17</strain>
    </source>
</reference>
<comment type="caution">
    <text evidence="2">The sequence shown here is derived from an EMBL/GenBank/DDBJ whole genome shotgun (WGS) entry which is preliminary data.</text>
</comment>
<sequence length="280" mass="32217">MNSKGFFITLAVFLFAIFLVTIIALYNSTMNAYAEKDYLLNKIYQISYQKEVFEKNLLDIFNKTNINWFTDNNKISFLLRIPDNNNREILRKRSKIFADFFYSSLLGSNVTINSNYFYCPNLTIMPYNIDFNNSLCDANALYIKPNTIGYFDFNYYVLDFNLHGQDFNELIENITPCISCKFPLGLKVIVRNSLGIVEATSDNIIDANAYSEIIIKTTAPKENDFNISISSLANLKFFNDSNSFVDINATILFDYNAQEKPFVTMPENVFIVSDLNLTLS</sequence>
<organism evidence="2 3">
    <name type="scientific">Candidatus Iainarchaeum sp</name>
    <dbReference type="NCBI Taxonomy" id="3101447"/>
    <lineage>
        <taxon>Archaea</taxon>
        <taxon>Candidatus Iainarchaeota</taxon>
        <taxon>Candidatus Iainarchaeia</taxon>
        <taxon>Candidatus Iainarchaeales</taxon>
        <taxon>Candidatus Iainarchaeaceae</taxon>
        <taxon>Candidatus Iainarchaeum</taxon>
    </lineage>
</organism>
<keyword evidence="1" id="KW-0812">Transmembrane</keyword>
<dbReference type="AlphaFoldDB" id="A0A497JKP9"/>
<name>A0A497JKP9_9ARCH</name>
<evidence type="ECO:0000313" key="3">
    <source>
        <dbReference type="Proteomes" id="UP000278031"/>
    </source>
</evidence>
<dbReference type="Proteomes" id="UP000278031">
    <property type="component" value="Unassembled WGS sequence"/>
</dbReference>
<feature type="transmembrane region" description="Helical" evidence="1">
    <location>
        <begin position="6"/>
        <end position="26"/>
    </location>
</feature>
<keyword evidence="1" id="KW-0472">Membrane</keyword>
<keyword evidence="1" id="KW-1133">Transmembrane helix</keyword>
<protein>
    <submittedName>
        <fullName evidence="2">Uncharacterized protein</fullName>
    </submittedName>
</protein>
<proteinExistence type="predicted"/>
<gene>
    <name evidence="2" type="ORF">DRO04_01100</name>
</gene>
<dbReference type="EMBL" id="QMWP01000030">
    <property type="protein sequence ID" value="RLG70816.1"/>
    <property type="molecule type" value="Genomic_DNA"/>
</dbReference>
<accession>A0A497JKP9</accession>
<evidence type="ECO:0000256" key="1">
    <source>
        <dbReference type="SAM" id="Phobius"/>
    </source>
</evidence>
<evidence type="ECO:0000313" key="2">
    <source>
        <dbReference type="EMBL" id="RLG70816.1"/>
    </source>
</evidence>